<evidence type="ECO:0000256" key="17">
    <source>
        <dbReference type="HAMAP-Rule" id="MF_02089"/>
    </source>
</evidence>
<keyword evidence="9 17" id="KW-0671">Queuosine biosynthesis</keyword>
<keyword evidence="12 17" id="KW-0411">Iron-sulfur</keyword>
<evidence type="ECO:0000256" key="12">
    <source>
        <dbReference type="ARBA" id="ARBA00023014"/>
    </source>
</evidence>
<gene>
    <name evidence="17" type="primary">queH</name>
    <name evidence="18" type="ORF">COX77_02545</name>
</gene>
<evidence type="ECO:0000256" key="2">
    <source>
        <dbReference type="ARBA" id="ARBA00004691"/>
    </source>
</evidence>
<dbReference type="GO" id="GO:0008616">
    <property type="term" value="P:tRNA queuosine(34) biosynthetic process"/>
    <property type="evidence" value="ECO:0007669"/>
    <property type="project" value="UniProtKB-UniRule"/>
</dbReference>
<feature type="disulfide bond" description="Redox-active" evidence="17">
    <location>
        <begin position="173"/>
        <end position="175"/>
    </location>
</feature>
<evidence type="ECO:0000256" key="14">
    <source>
        <dbReference type="ARBA" id="ARBA00023284"/>
    </source>
</evidence>
<evidence type="ECO:0000256" key="6">
    <source>
        <dbReference type="ARBA" id="ARBA00022485"/>
    </source>
</evidence>
<dbReference type="GO" id="GO:0046872">
    <property type="term" value="F:metal ion binding"/>
    <property type="evidence" value="ECO:0007669"/>
    <property type="project" value="UniProtKB-KW"/>
</dbReference>
<comment type="catalytic activity">
    <reaction evidence="16 17">
        <text>epoxyqueuosine(34) in tRNA + AH2 = queuosine(34) in tRNA + A + H2O</text>
        <dbReference type="Rhea" id="RHEA:32159"/>
        <dbReference type="Rhea" id="RHEA-COMP:18571"/>
        <dbReference type="Rhea" id="RHEA-COMP:18582"/>
        <dbReference type="ChEBI" id="CHEBI:13193"/>
        <dbReference type="ChEBI" id="CHEBI:15377"/>
        <dbReference type="ChEBI" id="CHEBI:17499"/>
        <dbReference type="ChEBI" id="CHEBI:194431"/>
        <dbReference type="ChEBI" id="CHEBI:194443"/>
        <dbReference type="EC" id="1.17.99.6"/>
    </reaction>
</comment>
<comment type="pathway">
    <text evidence="2 17">tRNA modification; tRNA-queuosine biosynthesis.</text>
</comment>
<dbReference type="GO" id="GO:0052693">
    <property type="term" value="F:epoxyqueuosine reductase activity"/>
    <property type="evidence" value="ECO:0007669"/>
    <property type="project" value="UniProtKB-UniRule"/>
</dbReference>
<organism evidence="18 19">
    <name type="scientific">Candidatus Komeilibacteria bacterium CG_4_10_14_0_2_um_filter_37_10</name>
    <dbReference type="NCBI Taxonomy" id="1974470"/>
    <lineage>
        <taxon>Bacteria</taxon>
        <taxon>Candidatus Komeiliibacteriota</taxon>
    </lineage>
</organism>
<keyword evidence="6 17" id="KW-0004">4Fe-4S</keyword>
<dbReference type="UniPathway" id="UPA00392"/>
<keyword evidence="10 17" id="KW-0560">Oxidoreductase</keyword>
<evidence type="ECO:0000256" key="11">
    <source>
        <dbReference type="ARBA" id="ARBA00023004"/>
    </source>
</evidence>
<feature type="binding site" evidence="17">
    <location>
        <position position="94"/>
    </location>
    <ligand>
        <name>[4Fe-4S] cluster</name>
        <dbReference type="ChEBI" id="CHEBI:49883"/>
    </ligand>
</feature>
<dbReference type="AlphaFoldDB" id="A0A2M7VEW1"/>
<dbReference type="SUPFAM" id="SSF52402">
    <property type="entry name" value="Adenine nucleotide alpha hydrolases-like"/>
    <property type="match status" value="1"/>
</dbReference>
<dbReference type="EMBL" id="PFPO01000047">
    <property type="protein sequence ID" value="PIZ99098.1"/>
    <property type="molecule type" value="Genomic_DNA"/>
</dbReference>
<feature type="binding site" evidence="17">
    <location>
        <position position="13"/>
    </location>
    <ligand>
        <name>[4Fe-4S] cluster</name>
        <dbReference type="ChEBI" id="CHEBI:49883"/>
    </ligand>
</feature>
<comment type="similarity">
    <text evidence="3 17">Belongs to the QueH family.</text>
</comment>
<keyword evidence="14 17" id="KW-0676">Redox-active center</keyword>
<dbReference type="InterPro" id="IPR003828">
    <property type="entry name" value="QueH"/>
</dbReference>
<dbReference type="GO" id="GO:0051539">
    <property type="term" value="F:4 iron, 4 sulfur cluster binding"/>
    <property type="evidence" value="ECO:0007669"/>
    <property type="project" value="UniProtKB-UniRule"/>
</dbReference>
<evidence type="ECO:0000256" key="10">
    <source>
        <dbReference type="ARBA" id="ARBA00023002"/>
    </source>
</evidence>
<dbReference type="HAMAP" id="MF_02089">
    <property type="entry name" value="QueH"/>
    <property type="match status" value="1"/>
</dbReference>
<keyword evidence="8 17" id="KW-0479">Metal-binding</keyword>
<evidence type="ECO:0000256" key="8">
    <source>
        <dbReference type="ARBA" id="ARBA00022723"/>
    </source>
</evidence>
<evidence type="ECO:0000256" key="7">
    <source>
        <dbReference type="ARBA" id="ARBA00022694"/>
    </source>
</evidence>
<keyword evidence="13 17" id="KW-1015">Disulfide bond</keyword>
<proteinExistence type="inferred from homology"/>
<evidence type="ECO:0000313" key="18">
    <source>
        <dbReference type="EMBL" id="PIZ99098.1"/>
    </source>
</evidence>
<sequence length="195" mass="22754">MVKNQEKMLLHTCCAPCAIFVVQQLVEHYDLTIFFYNPNIQPDQEYQKRKAEVVNWAQKINIKIVESDYDVASWQQIINGHEDDHEGGGRCSLCFQLRLSKTAEYAQQHNYDIFTTTMSISPHKNAVVLNGIGEQASKEWQIKYLPADWKKQDGFKKAVVLSKEANFYRQDYCGCLYSLQESKSRRTLKEKYEII</sequence>
<evidence type="ECO:0000313" key="19">
    <source>
        <dbReference type="Proteomes" id="UP000230405"/>
    </source>
</evidence>
<dbReference type="Pfam" id="PF02677">
    <property type="entry name" value="QueH"/>
    <property type="match status" value="1"/>
</dbReference>
<accession>A0A2M7VEW1</accession>
<evidence type="ECO:0000256" key="1">
    <source>
        <dbReference type="ARBA" id="ARBA00002268"/>
    </source>
</evidence>
<evidence type="ECO:0000256" key="4">
    <source>
        <dbReference type="ARBA" id="ARBA00012622"/>
    </source>
</evidence>
<dbReference type="PANTHER" id="PTHR36701">
    <property type="entry name" value="EPOXYQUEUOSINE REDUCTASE QUEH"/>
    <property type="match status" value="1"/>
</dbReference>
<keyword evidence="11 17" id="KW-0408">Iron</keyword>
<keyword evidence="7 17" id="KW-0819">tRNA processing</keyword>
<dbReference type="EC" id="1.17.99.6" evidence="4 17"/>
<evidence type="ECO:0000256" key="9">
    <source>
        <dbReference type="ARBA" id="ARBA00022785"/>
    </source>
</evidence>
<feature type="binding site" evidence="17">
    <location>
        <position position="91"/>
    </location>
    <ligand>
        <name>[4Fe-4S] cluster</name>
        <dbReference type="ChEBI" id="CHEBI:49883"/>
    </ligand>
</feature>
<evidence type="ECO:0000256" key="15">
    <source>
        <dbReference type="ARBA" id="ARBA00031446"/>
    </source>
</evidence>
<reference evidence="19" key="1">
    <citation type="submission" date="2017-09" db="EMBL/GenBank/DDBJ databases">
        <title>Depth-based differentiation of microbial function through sediment-hosted aquifers and enrichment of novel symbionts in the deep terrestrial subsurface.</title>
        <authorList>
            <person name="Probst A.J."/>
            <person name="Ladd B."/>
            <person name="Jarett J.K."/>
            <person name="Geller-Mcgrath D.E."/>
            <person name="Sieber C.M.K."/>
            <person name="Emerson J.B."/>
            <person name="Anantharaman K."/>
            <person name="Thomas B.C."/>
            <person name="Malmstrom R."/>
            <person name="Stieglmeier M."/>
            <person name="Klingl A."/>
            <person name="Woyke T."/>
            <person name="Ryan C.M."/>
            <person name="Banfield J.F."/>
        </authorList>
    </citation>
    <scope>NUCLEOTIDE SEQUENCE [LARGE SCALE GENOMIC DNA]</scope>
</reference>
<dbReference type="Proteomes" id="UP000230405">
    <property type="component" value="Unassembled WGS sequence"/>
</dbReference>
<name>A0A2M7VEW1_9BACT</name>
<evidence type="ECO:0000256" key="5">
    <source>
        <dbReference type="ARBA" id="ARBA00016895"/>
    </source>
</evidence>
<dbReference type="PANTHER" id="PTHR36701:SF1">
    <property type="entry name" value="EPOXYQUEUOSINE REDUCTASE QUEH"/>
    <property type="match status" value="1"/>
</dbReference>
<feature type="binding site" evidence="17">
    <location>
        <position position="14"/>
    </location>
    <ligand>
        <name>[4Fe-4S] cluster</name>
        <dbReference type="ChEBI" id="CHEBI:49883"/>
    </ligand>
</feature>
<comment type="function">
    <text evidence="1 17">Catalyzes the conversion of epoxyqueuosine (oQ) to queuosine (Q), which is a hypermodified base found in the wobble positions of tRNA(Asp), tRNA(Asn), tRNA(His) and tRNA(Tyr).</text>
</comment>
<evidence type="ECO:0000256" key="16">
    <source>
        <dbReference type="ARBA" id="ARBA00047415"/>
    </source>
</evidence>
<evidence type="ECO:0000256" key="3">
    <source>
        <dbReference type="ARBA" id="ARBA00008207"/>
    </source>
</evidence>
<protein>
    <recommendedName>
        <fullName evidence="5 17">Epoxyqueuosine reductase QueH</fullName>
        <ecNumber evidence="4 17">1.17.99.6</ecNumber>
    </recommendedName>
    <alternativeName>
        <fullName evidence="15 17">Queuosine biosynthesis protein QueH</fullName>
    </alternativeName>
</protein>
<evidence type="ECO:0000256" key="13">
    <source>
        <dbReference type="ARBA" id="ARBA00023157"/>
    </source>
</evidence>
<comment type="caution">
    <text evidence="18">The sequence shown here is derived from an EMBL/GenBank/DDBJ whole genome shotgun (WGS) entry which is preliminary data.</text>
</comment>